<feature type="domain" description="UDP-N-acetylglucosamine 2-epimerase" evidence="1">
    <location>
        <begin position="22"/>
        <end position="355"/>
    </location>
</feature>
<keyword evidence="2" id="KW-0413">Isomerase</keyword>
<evidence type="ECO:0000313" key="3">
    <source>
        <dbReference type="Proteomes" id="UP000272051"/>
    </source>
</evidence>
<dbReference type="AlphaFoldDB" id="A0A497ENW6"/>
<dbReference type="PANTHER" id="PTHR43174">
    <property type="entry name" value="UDP-N-ACETYLGLUCOSAMINE 2-EPIMERASE"/>
    <property type="match status" value="1"/>
</dbReference>
<dbReference type="EMBL" id="QMQX01000231">
    <property type="protein sequence ID" value="RLE48947.1"/>
    <property type="molecule type" value="Genomic_DNA"/>
</dbReference>
<dbReference type="Proteomes" id="UP000272051">
    <property type="component" value="Unassembled WGS sequence"/>
</dbReference>
<organism evidence="2 3">
    <name type="scientific">Thermoproteota archaeon</name>
    <dbReference type="NCBI Taxonomy" id="2056631"/>
    <lineage>
        <taxon>Archaea</taxon>
        <taxon>Thermoproteota</taxon>
    </lineage>
</organism>
<dbReference type="CDD" id="cd03786">
    <property type="entry name" value="GTB_UDP-GlcNAc_2-Epimerase"/>
    <property type="match status" value="1"/>
</dbReference>
<dbReference type="Pfam" id="PF02350">
    <property type="entry name" value="Epimerase_2"/>
    <property type="match status" value="1"/>
</dbReference>
<evidence type="ECO:0000259" key="1">
    <source>
        <dbReference type="Pfam" id="PF02350"/>
    </source>
</evidence>
<dbReference type="SUPFAM" id="SSF53756">
    <property type="entry name" value="UDP-Glycosyltransferase/glycogen phosphorylase"/>
    <property type="match status" value="1"/>
</dbReference>
<dbReference type="GO" id="GO:0008761">
    <property type="term" value="F:UDP-N-acetylglucosamine 2-epimerase activity"/>
    <property type="evidence" value="ECO:0007669"/>
    <property type="project" value="UniProtKB-EC"/>
</dbReference>
<protein>
    <submittedName>
        <fullName evidence="2">UDP-N-acetylglucosamine 2-epimerase (Non-hydrolyzing)</fullName>
        <ecNumber evidence="2">5.1.3.14</ecNumber>
    </submittedName>
</protein>
<name>A0A497ENW6_9CREN</name>
<dbReference type="InterPro" id="IPR029767">
    <property type="entry name" value="WecB-like"/>
</dbReference>
<dbReference type="PANTHER" id="PTHR43174:SF1">
    <property type="entry name" value="UDP-N-ACETYLGLUCOSAMINE 2-EPIMERASE"/>
    <property type="match status" value="1"/>
</dbReference>
<dbReference type="Gene3D" id="3.40.50.2000">
    <property type="entry name" value="Glycogen Phosphorylase B"/>
    <property type="match status" value="2"/>
</dbReference>
<accession>A0A497ENW6</accession>
<evidence type="ECO:0000313" key="2">
    <source>
        <dbReference type="EMBL" id="RLE48947.1"/>
    </source>
</evidence>
<gene>
    <name evidence="2" type="ORF">DRJ33_08620</name>
</gene>
<reference evidence="2 3" key="1">
    <citation type="submission" date="2018-06" db="EMBL/GenBank/DDBJ databases">
        <title>Extensive metabolic versatility and redundancy in microbially diverse, dynamic hydrothermal sediments.</title>
        <authorList>
            <person name="Dombrowski N."/>
            <person name="Teske A."/>
            <person name="Baker B.J."/>
        </authorList>
    </citation>
    <scope>NUCLEOTIDE SEQUENCE [LARGE SCALE GENOMIC DNA]</scope>
    <source>
        <strain evidence="2">B34_G17</strain>
    </source>
</reference>
<sequence>MSLAIVVGTRPETIKLAPVIKELEKRGISFTFIHTGQHYDYMLSLKFIEELELPKPDYSFKLRSSRPASQMGEMVVKLERVLRRCKPKLMTIQGDTNTMLAAALAGVKLFIPVGHVEAGLRSYDWRMPEEHNRRMVDHVSTLLFAPTELAKQNLLNEKVYGKVYVTGNTVVDAVKQCLPLAEKTSHIMEEIPFKDYILATVHRAENVDDPKVLRNFVEVFLKAPLPVVFPVHPRTAKNLRRFNLMKKLKESNNVLLLPPIGYFDFLLLMKYCTLIMTDSGGLQEEATVPEIRKPVLVLRLSTERPEAVEAGFARVVGVDKRKILKTLHEVVEKPLSLPSCSPFGDGFASQRIVNIAIDFLRQ</sequence>
<proteinExistence type="predicted"/>
<dbReference type="NCBIfam" id="TIGR00236">
    <property type="entry name" value="wecB"/>
    <property type="match status" value="1"/>
</dbReference>
<dbReference type="InterPro" id="IPR003331">
    <property type="entry name" value="UDP_GlcNAc_Epimerase_2_dom"/>
</dbReference>
<comment type="caution">
    <text evidence="2">The sequence shown here is derived from an EMBL/GenBank/DDBJ whole genome shotgun (WGS) entry which is preliminary data.</text>
</comment>
<dbReference type="EC" id="5.1.3.14" evidence="2"/>